<comment type="pathway">
    <text evidence="1 9">Pyrimidine metabolism; CTP biosynthesis via de novo pathway; CTP from UDP: step 2/2.</text>
</comment>
<evidence type="ECO:0000259" key="10">
    <source>
        <dbReference type="Pfam" id="PF00117"/>
    </source>
</evidence>
<dbReference type="Pfam" id="PF00117">
    <property type="entry name" value="GATase"/>
    <property type="match status" value="1"/>
</dbReference>
<evidence type="ECO:0000256" key="3">
    <source>
        <dbReference type="ARBA" id="ARBA00022598"/>
    </source>
</evidence>
<dbReference type="InterPro" id="IPR004468">
    <property type="entry name" value="CTP_synthase"/>
</dbReference>
<dbReference type="FunFam" id="3.40.50.300:FF:000207">
    <property type="entry name" value="CTP synthase"/>
    <property type="match status" value="1"/>
</dbReference>
<dbReference type="PROSITE" id="PS51273">
    <property type="entry name" value="GATASE_TYPE_1"/>
    <property type="match status" value="1"/>
</dbReference>
<evidence type="ECO:0000259" key="11">
    <source>
        <dbReference type="Pfam" id="PF06418"/>
    </source>
</evidence>
<dbReference type="RefSeq" id="XP_009162301.1">
    <property type="nucleotide sequence ID" value="XM_009164037.1"/>
</dbReference>
<evidence type="ECO:0000256" key="6">
    <source>
        <dbReference type="ARBA" id="ARBA00022962"/>
    </source>
</evidence>
<dbReference type="AlphaFoldDB" id="A0A075A295"/>
<dbReference type="GO" id="GO:0005524">
    <property type="term" value="F:ATP binding"/>
    <property type="evidence" value="ECO:0007669"/>
    <property type="project" value="UniProtKB-KW"/>
</dbReference>
<dbReference type="SUPFAM" id="SSF52317">
    <property type="entry name" value="Class I glutamine amidotransferase-like"/>
    <property type="match status" value="3"/>
</dbReference>
<evidence type="ECO:0000256" key="5">
    <source>
        <dbReference type="ARBA" id="ARBA00022840"/>
    </source>
</evidence>
<dbReference type="KEGG" id="ovi:T265_00292"/>
<dbReference type="EC" id="6.3.4.2" evidence="9"/>
<dbReference type="PANTHER" id="PTHR11550">
    <property type="entry name" value="CTP SYNTHASE"/>
    <property type="match status" value="1"/>
</dbReference>
<dbReference type="CDD" id="cd01746">
    <property type="entry name" value="GATase1_CTP_Synthase"/>
    <property type="match status" value="1"/>
</dbReference>
<proteinExistence type="inferred from homology"/>
<evidence type="ECO:0000256" key="9">
    <source>
        <dbReference type="RuleBase" id="RU810713"/>
    </source>
</evidence>
<keyword evidence="5 9" id="KW-0067">ATP-binding</keyword>
<dbReference type="GO" id="GO:0005737">
    <property type="term" value="C:cytoplasm"/>
    <property type="evidence" value="ECO:0007669"/>
    <property type="project" value="TreeGrafter"/>
</dbReference>
<protein>
    <recommendedName>
        <fullName evidence="9">CTP synthase</fullName>
        <ecNumber evidence="9">6.3.4.2</ecNumber>
    </recommendedName>
    <alternativeName>
        <fullName evidence="9">UTP--ammonia ligase</fullName>
    </alternativeName>
</protein>
<dbReference type="Pfam" id="PF06418">
    <property type="entry name" value="CTP_synth_N"/>
    <property type="match status" value="1"/>
</dbReference>
<dbReference type="InterPro" id="IPR027417">
    <property type="entry name" value="P-loop_NTPase"/>
</dbReference>
<evidence type="ECO:0000313" key="13">
    <source>
        <dbReference type="Proteomes" id="UP000054324"/>
    </source>
</evidence>
<evidence type="ECO:0000256" key="1">
    <source>
        <dbReference type="ARBA" id="ARBA00005171"/>
    </source>
</evidence>
<dbReference type="CDD" id="cd03113">
    <property type="entry name" value="CTPS_N"/>
    <property type="match status" value="1"/>
</dbReference>
<dbReference type="UniPathway" id="UPA00159">
    <property type="reaction ID" value="UER00277"/>
</dbReference>
<comment type="similarity">
    <text evidence="2 9">Belongs to the CTP synthase family.</text>
</comment>
<dbReference type="InterPro" id="IPR017456">
    <property type="entry name" value="CTP_synthase_N"/>
</dbReference>
<dbReference type="Gene3D" id="3.40.50.300">
    <property type="entry name" value="P-loop containing nucleotide triphosphate hydrolases"/>
    <property type="match status" value="1"/>
</dbReference>
<dbReference type="CTD" id="20314480"/>
<evidence type="ECO:0000256" key="7">
    <source>
        <dbReference type="ARBA" id="ARBA00022975"/>
    </source>
</evidence>
<dbReference type="GO" id="GO:0019856">
    <property type="term" value="P:pyrimidine nucleobase biosynthetic process"/>
    <property type="evidence" value="ECO:0007669"/>
    <property type="project" value="TreeGrafter"/>
</dbReference>
<gene>
    <name evidence="12" type="ORF">T265_00292</name>
</gene>
<dbReference type="InterPro" id="IPR029062">
    <property type="entry name" value="Class_I_gatase-like"/>
</dbReference>
<dbReference type="GeneID" id="20314480"/>
<evidence type="ECO:0000256" key="4">
    <source>
        <dbReference type="ARBA" id="ARBA00022741"/>
    </source>
</evidence>
<dbReference type="OrthoDB" id="1739076at2759"/>
<keyword evidence="7 9" id="KW-0665">Pyrimidine biosynthesis</keyword>
<comment type="function">
    <text evidence="9">Catalyzes the ATP-dependent amination of UTP to CTP with either L-glutamine or ammonia as the source of nitrogen.</text>
</comment>
<dbReference type="Gene3D" id="3.40.50.880">
    <property type="match status" value="1"/>
</dbReference>
<feature type="domain" description="Glutamine amidotransferase" evidence="10">
    <location>
        <begin position="511"/>
        <end position="745"/>
    </location>
</feature>
<keyword evidence="13" id="KW-1185">Reference proteome</keyword>
<dbReference type="STRING" id="6198.A0A075A295"/>
<dbReference type="SUPFAM" id="SSF52540">
    <property type="entry name" value="P-loop containing nucleoside triphosphate hydrolases"/>
    <property type="match status" value="1"/>
</dbReference>
<dbReference type="Proteomes" id="UP000054324">
    <property type="component" value="Unassembled WGS sequence"/>
</dbReference>
<dbReference type="NCBIfam" id="TIGR00337">
    <property type="entry name" value="PyrG"/>
    <property type="match status" value="1"/>
</dbReference>
<comment type="catalytic activity">
    <reaction evidence="8 9">
        <text>UTP + L-glutamine + ATP + H2O = CTP + L-glutamate + ADP + phosphate + 2 H(+)</text>
        <dbReference type="Rhea" id="RHEA:26426"/>
        <dbReference type="ChEBI" id="CHEBI:15377"/>
        <dbReference type="ChEBI" id="CHEBI:15378"/>
        <dbReference type="ChEBI" id="CHEBI:29985"/>
        <dbReference type="ChEBI" id="CHEBI:30616"/>
        <dbReference type="ChEBI" id="CHEBI:37563"/>
        <dbReference type="ChEBI" id="CHEBI:43474"/>
        <dbReference type="ChEBI" id="CHEBI:46398"/>
        <dbReference type="ChEBI" id="CHEBI:58359"/>
        <dbReference type="ChEBI" id="CHEBI:456216"/>
        <dbReference type="EC" id="6.3.4.2"/>
    </reaction>
</comment>
<keyword evidence="4 9" id="KW-0547">Nucleotide-binding</keyword>
<feature type="domain" description="CTP synthase N-terminal" evidence="11">
    <location>
        <begin position="202"/>
        <end position="471"/>
    </location>
</feature>
<organism evidence="12 13">
    <name type="scientific">Opisthorchis viverrini</name>
    <name type="common">Southeast Asian liver fluke</name>
    <dbReference type="NCBI Taxonomy" id="6198"/>
    <lineage>
        <taxon>Eukaryota</taxon>
        <taxon>Metazoa</taxon>
        <taxon>Spiralia</taxon>
        <taxon>Lophotrochozoa</taxon>
        <taxon>Platyhelminthes</taxon>
        <taxon>Trematoda</taxon>
        <taxon>Digenea</taxon>
        <taxon>Opisthorchiida</taxon>
        <taxon>Opisthorchiata</taxon>
        <taxon>Opisthorchiidae</taxon>
        <taxon>Opisthorchis</taxon>
    </lineage>
</organism>
<reference evidence="12 13" key="1">
    <citation type="submission" date="2013-11" db="EMBL/GenBank/DDBJ databases">
        <title>Opisthorchis viverrini - life in the bile duct.</title>
        <authorList>
            <person name="Young N.D."/>
            <person name="Nagarajan N."/>
            <person name="Lin S.J."/>
            <person name="Korhonen P.K."/>
            <person name="Jex A.R."/>
            <person name="Hall R.S."/>
            <person name="Safavi-Hemami H."/>
            <person name="Kaewkong W."/>
            <person name="Bertrand D."/>
            <person name="Gao S."/>
            <person name="Seet Q."/>
            <person name="Wongkham S."/>
            <person name="Teh B.T."/>
            <person name="Wongkham C."/>
            <person name="Intapan P.M."/>
            <person name="Maleewong W."/>
            <person name="Yang X."/>
            <person name="Hu M."/>
            <person name="Wang Z."/>
            <person name="Hofmann A."/>
            <person name="Sternberg P.W."/>
            <person name="Tan P."/>
            <person name="Wang J."/>
            <person name="Gasser R.B."/>
        </authorList>
    </citation>
    <scope>NUCLEOTIDE SEQUENCE [LARGE SCALE GENOMIC DNA]</scope>
</reference>
<dbReference type="GO" id="GO:0044210">
    <property type="term" value="P:'de novo' CTP biosynthetic process"/>
    <property type="evidence" value="ECO:0007669"/>
    <property type="project" value="UniProtKB-UniRule"/>
</dbReference>
<dbReference type="GO" id="GO:0003883">
    <property type="term" value="F:CTP synthase activity"/>
    <property type="evidence" value="ECO:0007669"/>
    <property type="project" value="UniProtKB-UniRule"/>
</dbReference>
<name>A0A075A295_OPIVI</name>
<dbReference type="NCBIfam" id="NF003792">
    <property type="entry name" value="PRK05380.1"/>
    <property type="match status" value="1"/>
</dbReference>
<keyword evidence="3 9" id="KW-0436">Ligase</keyword>
<dbReference type="InterPro" id="IPR033828">
    <property type="entry name" value="GATase1_CTP_Synthase"/>
</dbReference>
<dbReference type="EMBL" id="KL596621">
    <property type="protein sequence ID" value="KER33838.1"/>
    <property type="molecule type" value="Genomic_DNA"/>
</dbReference>
<accession>A0A075A295</accession>
<dbReference type="GO" id="GO:0042802">
    <property type="term" value="F:identical protein binding"/>
    <property type="evidence" value="ECO:0007669"/>
    <property type="project" value="TreeGrafter"/>
</dbReference>
<dbReference type="PANTHER" id="PTHR11550:SF0">
    <property type="entry name" value="CTP SYNTHASE-RELATED"/>
    <property type="match status" value="1"/>
</dbReference>
<evidence type="ECO:0000256" key="8">
    <source>
        <dbReference type="ARBA" id="ARBA00047781"/>
    </source>
</evidence>
<keyword evidence="6 9" id="KW-0315">Glutamine amidotransferase</keyword>
<evidence type="ECO:0000256" key="2">
    <source>
        <dbReference type="ARBA" id="ARBA00007533"/>
    </source>
</evidence>
<dbReference type="GO" id="GO:0097268">
    <property type="term" value="C:cytoophidium"/>
    <property type="evidence" value="ECO:0007669"/>
    <property type="project" value="TreeGrafter"/>
</dbReference>
<sequence length="901" mass="100311">MIRRTFSRITRMDFQILYGAYVRPLLEYANQVVYSGRTKDVTLIERVQRATTSMVAGLKSVDYKTRLAMLDLFPLEYRRLRGDLILTYALFEQRLARRFLTVHPANTRRGHSKKIFKLRAHTFIGQKFFSFREVAAWNDLPPTVVHAPFMRILALASILPRAENINSSATPFFHLCFSGERQPLTDKNKTDPGNLGKSLDPYILVTGGVISGIGKGIISSSMGTILKAYGWNVTCIKIDPYLNIDAGTFSPYEHGEVYVLDDGNEVDLDLGNYERFLDITLTKDNNITAGKIYQRVIKKERQGDYLGKTVQVVPHVTDTIMEWVADVAKIPVDESGQIPEVCIIELGGTIGDIESMPFVEAFRQMLFRVGSTNFCCVHVSLVPMLSTVGEPKTKPTQASVREVRACGLHPDLLMCRCTSALSQSVVEKISLFSQVPVDHVIAVTDSTHLYEVPLMLDKQRVCSILLEHFRLSPKPQIEYPVLGKWKALTRRLKQASHPVRVAVVGKYTKLNDAYISLLKALQHAAIYTDCKMEIELVCCENLEEQVRLSNPDQFHQAWLSVSSADAVVVPGGFGPRGLEGKLEAIRFCRERGVPFLGLCLGLQCAVIEFARNVLGWKDANSTEFDPQTKHPVVIDMPEFNPGQMGGTMRLGRRRTSLYFSSTADTYIGRTYGRSGLPITGAGDSAASRPSDSVVHRLINSPFFDARHRHRYEVNPDIVDELESAGLIVVGRDADVGNRMEVIELLRPLPYGKLSRDRSQSIDACSPVKDDPIPSNCGSIRHPYFVATQFHPEYTSRPAHPSLFFVGLVLAASGQLERYLRNPFRLSPTALLSEIGDHPSSAAFSSSSKQTLQESASKSTISSQTETALYNHVLDTRFIGAPGDDGLAETMNKVADFHIGDE</sequence>
<dbReference type="InterPro" id="IPR017926">
    <property type="entry name" value="GATASE"/>
</dbReference>
<evidence type="ECO:0000313" key="12">
    <source>
        <dbReference type="EMBL" id="KER33838.1"/>
    </source>
</evidence>